<evidence type="ECO:0000313" key="5">
    <source>
        <dbReference type="Proteomes" id="UP000095038"/>
    </source>
</evidence>
<dbReference type="PANTHER" id="PTHR19879">
    <property type="entry name" value="TRANSCRIPTION INITIATION FACTOR TFIID"/>
    <property type="match status" value="1"/>
</dbReference>
<feature type="repeat" description="WD" evidence="3">
    <location>
        <begin position="148"/>
        <end position="180"/>
    </location>
</feature>
<evidence type="ECO:0000256" key="3">
    <source>
        <dbReference type="PROSITE-ProRule" id="PRU00221"/>
    </source>
</evidence>
<feature type="repeat" description="WD" evidence="3">
    <location>
        <begin position="232"/>
        <end position="273"/>
    </location>
</feature>
<keyword evidence="1 3" id="KW-0853">WD repeat</keyword>
<feature type="repeat" description="WD" evidence="3">
    <location>
        <begin position="280"/>
        <end position="316"/>
    </location>
</feature>
<dbReference type="GO" id="GO:0060090">
    <property type="term" value="F:molecular adaptor activity"/>
    <property type="evidence" value="ECO:0007669"/>
    <property type="project" value="EnsemblFungi"/>
</dbReference>
<dbReference type="STRING" id="1344418.A0A1D2VI76"/>
<dbReference type="PROSITE" id="PS00678">
    <property type="entry name" value="WD_REPEATS_1"/>
    <property type="match status" value="3"/>
</dbReference>
<keyword evidence="2" id="KW-0677">Repeat</keyword>
<dbReference type="RefSeq" id="XP_020047658.1">
    <property type="nucleotide sequence ID" value="XM_020193038.1"/>
</dbReference>
<dbReference type="GO" id="GO:0005669">
    <property type="term" value="C:transcription factor TFIID complex"/>
    <property type="evidence" value="ECO:0007669"/>
    <property type="project" value="EnsemblFungi"/>
</dbReference>
<dbReference type="OrthoDB" id="10266330at2759"/>
<dbReference type="InParanoid" id="A0A1D2VI76"/>
<dbReference type="EMBL" id="KV454479">
    <property type="protein sequence ID" value="ODV61351.1"/>
    <property type="molecule type" value="Genomic_DNA"/>
</dbReference>
<evidence type="ECO:0000313" key="4">
    <source>
        <dbReference type="EMBL" id="ODV61351.1"/>
    </source>
</evidence>
<sequence>MYDSPAKGILPLPKKTYFDIKREILKVQDARARIHLNFKQPSAPSICMYTFHNTNDNLICLEFNENCNIIAGGFEDSYIQLWSLDGSPLNSIIKGDKNNNQYSRKLIGHSGAVYGISFSPDNRYMLSCSADKTVRLWSLDTYTSLVCYKAHIQPIWDVKFSPFGYYFATASHDQTACLWSCDHIYPLRIFAGHLDDVDCIEFHPNSTYVFTGSADKSIRMWDVTSGECVRVFYGHAQGVSCLAVSPDGRWLASGGHDSIINLWDIGAGRKLKILRGHGRSSIYSLSFSREGNILVSGAGDNSVRIWDVKKGTTEYVSEPEAFQLKNEVNSNIQNAADNKNGNVNKRGDNLNGKRNETIGGVKNDVNVERRRKEVITSLDHMAAFFTKKTPVYKVHFTRRNLCLAAGAFTG</sequence>
<dbReference type="SMART" id="SM00320">
    <property type="entry name" value="WD40"/>
    <property type="match status" value="6"/>
</dbReference>
<dbReference type="GeneID" id="30966674"/>
<name>A0A1D2VI76_9ASCO</name>
<dbReference type="GO" id="GO:0000124">
    <property type="term" value="C:SAGA complex"/>
    <property type="evidence" value="ECO:0007669"/>
    <property type="project" value="EnsemblFungi"/>
</dbReference>
<dbReference type="GO" id="GO:0016251">
    <property type="term" value="F:RNA polymerase II general transcription initiation factor activity"/>
    <property type="evidence" value="ECO:0007669"/>
    <property type="project" value="TreeGrafter"/>
</dbReference>
<dbReference type="PROSITE" id="PS50082">
    <property type="entry name" value="WD_REPEATS_2"/>
    <property type="match status" value="5"/>
</dbReference>
<feature type="repeat" description="WD" evidence="3">
    <location>
        <begin position="190"/>
        <end position="231"/>
    </location>
</feature>
<dbReference type="GO" id="GO:0046695">
    <property type="term" value="C:SLIK (SAGA-like) complex"/>
    <property type="evidence" value="ECO:0007669"/>
    <property type="project" value="EnsemblFungi"/>
</dbReference>
<evidence type="ECO:0000256" key="2">
    <source>
        <dbReference type="ARBA" id="ARBA00022737"/>
    </source>
</evidence>
<dbReference type="Gene3D" id="2.130.10.10">
    <property type="entry name" value="YVTN repeat-like/Quinoprotein amine dehydrogenase"/>
    <property type="match status" value="2"/>
</dbReference>
<dbReference type="InterPro" id="IPR015943">
    <property type="entry name" value="WD40/YVTN_repeat-like_dom_sf"/>
</dbReference>
<dbReference type="CDD" id="cd00200">
    <property type="entry name" value="WD40"/>
    <property type="match status" value="1"/>
</dbReference>
<organism evidence="4 5">
    <name type="scientific">Ascoidea rubescens DSM 1968</name>
    <dbReference type="NCBI Taxonomy" id="1344418"/>
    <lineage>
        <taxon>Eukaryota</taxon>
        <taxon>Fungi</taxon>
        <taxon>Dikarya</taxon>
        <taxon>Ascomycota</taxon>
        <taxon>Saccharomycotina</taxon>
        <taxon>Saccharomycetes</taxon>
        <taxon>Ascoideaceae</taxon>
        <taxon>Ascoidea</taxon>
    </lineage>
</organism>
<dbReference type="GO" id="GO:0006367">
    <property type="term" value="P:transcription initiation at RNA polymerase II promoter"/>
    <property type="evidence" value="ECO:0007669"/>
    <property type="project" value="TreeGrafter"/>
</dbReference>
<dbReference type="PRINTS" id="PR00320">
    <property type="entry name" value="GPROTEINBRPT"/>
</dbReference>
<dbReference type="GO" id="GO:0003682">
    <property type="term" value="F:chromatin binding"/>
    <property type="evidence" value="ECO:0007669"/>
    <property type="project" value="EnsemblFungi"/>
</dbReference>
<dbReference type="InterPro" id="IPR020472">
    <property type="entry name" value="WD40_PAC1"/>
</dbReference>
<reference evidence="5" key="1">
    <citation type="submission" date="2016-05" db="EMBL/GenBank/DDBJ databases">
        <title>Comparative genomics of biotechnologically important yeasts.</title>
        <authorList>
            <consortium name="DOE Joint Genome Institute"/>
            <person name="Riley R."/>
            <person name="Haridas S."/>
            <person name="Wolfe K.H."/>
            <person name="Lopes M.R."/>
            <person name="Hittinger C.T."/>
            <person name="Goker M."/>
            <person name="Salamov A."/>
            <person name="Wisecaver J."/>
            <person name="Long T.M."/>
            <person name="Aerts A.L."/>
            <person name="Barry K."/>
            <person name="Choi C."/>
            <person name="Clum A."/>
            <person name="Coughlan A.Y."/>
            <person name="Deshpande S."/>
            <person name="Douglass A.P."/>
            <person name="Hanson S.J."/>
            <person name="Klenk H.-P."/>
            <person name="Labutti K."/>
            <person name="Lapidus A."/>
            <person name="Lindquist E."/>
            <person name="Lipzen A."/>
            <person name="Meier-Kolthoff J.P."/>
            <person name="Ohm R.A."/>
            <person name="Otillar R.P."/>
            <person name="Pangilinan J."/>
            <person name="Peng Y."/>
            <person name="Rokas A."/>
            <person name="Rosa C.A."/>
            <person name="Scheuner C."/>
            <person name="Sibirny A.A."/>
            <person name="Slot J.C."/>
            <person name="Stielow J.B."/>
            <person name="Sun H."/>
            <person name="Kurtzman C.P."/>
            <person name="Blackwell M."/>
            <person name="Grigoriev I.V."/>
            <person name="Jeffries T.W."/>
        </authorList>
    </citation>
    <scope>NUCLEOTIDE SEQUENCE [LARGE SCALE GENOMIC DNA]</scope>
    <source>
        <strain evidence="5">DSM 1968</strain>
    </source>
</reference>
<protein>
    <submittedName>
        <fullName evidence="4">WD40 repeat-like protein</fullName>
    </submittedName>
</protein>
<dbReference type="AlphaFoldDB" id="A0A1D2VI76"/>
<dbReference type="PROSITE" id="PS50294">
    <property type="entry name" value="WD_REPEATS_REGION"/>
    <property type="match status" value="5"/>
</dbReference>
<dbReference type="InterPro" id="IPR019775">
    <property type="entry name" value="WD40_repeat_CS"/>
</dbReference>
<dbReference type="GO" id="GO:0045944">
    <property type="term" value="P:positive regulation of transcription by RNA polymerase II"/>
    <property type="evidence" value="ECO:0007669"/>
    <property type="project" value="EnsemblFungi"/>
</dbReference>
<dbReference type="Proteomes" id="UP000095038">
    <property type="component" value="Unassembled WGS sequence"/>
</dbReference>
<accession>A0A1D2VI76</accession>
<gene>
    <name evidence="4" type="ORF">ASCRUDRAFT_75374</name>
</gene>
<keyword evidence="5" id="KW-1185">Reference proteome</keyword>
<dbReference type="InterPro" id="IPR001680">
    <property type="entry name" value="WD40_rpt"/>
</dbReference>
<dbReference type="GO" id="GO:0006325">
    <property type="term" value="P:chromatin organization"/>
    <property type="evidence" value="ECO:0007669"/>
    <property type="project" value="EnsemblFungi"/>
</dbReference>
<dbReference type="SUPFAM" id="SSF50978">
    <property type="entry name" value="WD40 repeat-like"/>
    <property type="match status" value="1"/>
</dbReference>
<dbReference type="GO" id="GO:0042802">
    <property type="term" value="F:identical protein binding"/>
    <property type="evidence" value="ECO:0007669"/>
    <property type="project" value="EnsemblFungi"/>
</dbReference>
<dbReference type="InterPro" id="IPR036322">
    <property type="entry name" value="WD40_repeat_dom_sf"/>
</dbReference>
<dbReference type="PANTHER" id="PTHR19879:SF1">
    <property type="entry name" value="CANNONBALL-RELATED"/>
    <property type="match status" value="1"/>
</dbReference>
<dbReference type="Pfam" id="PF00400">
    <property type="entry name" value="WD40"/>
    <property type="match status" value="6"/>
</dbReference>
<proteinExistence type="predicted"/>
<feature type="repeat" description="WD" evidence="3">
    <location>
        <begin position="106"/>
        <end position="141"/>
    </location>
</feature>
<evidence type="ECO:0000256" key="1">
    <source>
        <dbReference type="ARBA" id="ARBA00022574"/>
    </source>
</evidence>
<dbReference type="GO" id="GO:0043130">
    <property type="term" value="F:ubiquitin binding"/>
    <property type="evidence" value="ECO:0007669"/>
    <property type="project" value="EnsemblFungi"/>
</dbReference>